<evidence type="ECO:0000313" key="3">
    <source>
        <dbReference type="Proteomes" id="UP000198923"/>
    </source>
</evidence>
<dbReference type="Proteomes" id="UP000198923">
    <property type="component" value="Unassembled WGS sequence"/>
</dbReference>
<dbReference type="RefSeq" id="WP_093168561.1">
    <property type="nucleotide sequence ID" value="NZ_FNCN01000003.1"/>
</dbReference>
<sequence length="64" mass="6741">MYATVGDRLLMHGNAVGEPDRQGDIIEVRGAGGGPPFVVRFDDGHTGLVFPGPDTIVVPAQRNP</sequence>
<dbReference type="AlphaFoldDB" id="A0A1G7THU7"/>
<organism evidence="2 3">
    <name type="scientific">Sinosporangium album</name>
    <dbReference type="NCBI Taxonomy" id="504805"/>
    <lineage>
        <taxon>Bacteria</taxon>
        <taxon>Bacillati</taxon>
        <taxon>Actinomycetota</taxon>
        <taxon>Actinomycetes</taxon>
        <taxon>Streptosporangiales</taxon>
        <taxon>Streptosporangiaceae</taxon>
        <taxon>Sinosporangium</taxon>
    </lineage>
</organism>
<gene>
    <name evidence="2" type="ORF">SAMN05421505_103259</name>
</gene>
<proteinExistence type="predicted"/>
<name>A0A1G7THU7_9ACTN</name>
<evidence type="ECO:0000259" key="1">
    <source>
        <dbReference type="Pfam" id="PF08940"/>
    </source>
</evidence>
<dbReference type="Pfam" id="PF08940">
    <property type="entry name" value="DUF1918"/>
    <property type="match status" value="1"/>
</dbReference>
<dbReference type="Gene3D" id="2.30.30.440">
    <property type="entry name" value="Domain of unknown function DUF1918"/>
    <property type="match status" value="1"/>
</dbReference>
<dbReference type="SUPFAM" id="SSF50118">
    <property type="entry name" value="Cell growth inhibitor/plasmid maintenance toxic component"/>
    <property type="match status" value="1"/>
</dbReference>
<evidence type="ECO:0000313" key="2">
    <source>
        <dbReference type="EMBL" id="SDG34110.1"/>
    </source>
</evidence>
<keyword evidence="3" id="KW-1185">Reference proteome</keyword>
<dbReference type="InterPro" id="IPR015035">
    <property type="entry name" value="DUF1918"/>
</dbReference>
<protein>
    <recommendedName>
        <fullName evidence="1">DUF1918 domain-containing protein</fullName>
    </recommendedName>
</protein>
<accession>A0A1G7THU7</accession>
<dbReference type="OrthoDB" id="4828144at2"/>
<dbReference type="EMBL" id="FNCN01000003">
    <property type="protein sequence ID" value="SDG34110.1"/>
    <property type="molecule type" value="Genomic_DNA"/>
</dbReference>
<feature type="domain" description="DUF1918" evidence="1">
    <location>
        <begin position="1"/>
        <end position="57"/>
    </location>
</feature>
<reference evidence="2 3" key="1">
    <citation type="submission" date="2016-10" db="EMBL/GenBank/DDBJ databases">
        <authorList>
            <person name="de Groot N.N."/>
        </authorList>
    </citation>
    <scope>NUCLEOTIDE SEQUENCE [LARGE SCALE GENOMIC DNA]</scope>
    <source>
        <strain evidence="2 3">CPCC 201354</strain>
    </source>
</reference>
<dbReference type="STRING" id="504805.SAMN05421505_103259"/>